<name>D6ZV67_BIFLJ</name>
<dbReference type="KEGG" id="bll:BLJ_1323"/>
<evidence type="ECO:0000313" key="2">
    <source>
        <dbReference type="EMBL" id="ADH00772.1"/>
    </source>
</evidence>
<gene>
    <name evidence="2" type="ordered locus">BLJ_1323</name>
</gene>
<accession>D6ZV67</accession>
<reference evidence="2 3" key="1">
    <citation type="journal article" date="2010" name="J. Bacteriol.">
        <title>Complete genome sequence of Bifidobacterium longum JDM301.</title>
        <authorList>
            <person name="Wei Y.X."/>
            <person name="Zhang Z.Y."/>
            <person name="Liu C."/>
            <person name="Zhu Y.Z."/>
            <person name="Zhu Y.Q."/>
            <person name="Zheng H."/>
            <person name="Zhao G.P."/>
            <person name="Wang S."/>
            <person name="Guo X.K."/>
        </authorList>
    </citation>
    <scope>NUCLEOTIDE SEQUENCE [LARGE SCALE GENOMIC DNA]</scope>
    <source>
        <strain evidence="2 3">JDM301</strain>
    </source>
</reference>
<dbReference type="Proteomes" id="UP000006740">
    <property type="component" value="Chromosome"/>
</dbReference>
<evidence type="ECO:0008006" key="4">
    <source>
        <dbReference type="Google" id="ProtNLM"/>
    </source>
</evidence>
<organism evidence="2 3">
    <name type="scientific">Bifidobacterium longum subsp. longum (strain JDM301)</name>
    <dbReference type="NCBI Taxonomy" id="759350"/>
    <lineage>
        <taxon>Bacteria</taxon>
        <taxon>Bacillati</taxon>
        <taxon>Actinomycetota</taxon>
        <taxon>Actinomycetes</taxon>
        <taxon>Bifidobacteriales</taxon>
        <taxon>Bifidobacteriaceae</taxon>
        <taxon>Bifidobacterium</taxon>
    </lineage>
</organism>
<dbReference type="PANTHER" id="PTHR39441">
    <property type="entry name" value="DUF2252 DOMAIN-CONTAINING PROTEIN"/>
    <property type="match status" value="1"/>
</dbReference>
<evidence type="ECO:0000256" key="1">
    <source>
        <dbReference type="SAM" id="MobiDB-lite"/>
    </source>
</evidence>
<protein>
    <recommendedName>
        <fullName evidence="4">DUF2252 domain-containing protein</fullName>
    </recommendedName>
</protein>
<dbReference type="EMBL" id="CP002010">
    <property type="protein sequence ID" value="ADH00772.1"/>
    <property type="molecule type" value="Genomic_DNA"/>
</dbReference>
<dbReference type="InterPro" id="IPR018721">
    <property type="entry name" value="DUF2252"/>
</dbReference>
<dbReference type="AlphaFoldDB" id="D6ZV67"/>
<dbReference type="HOGENOM" id="CLU_032121_0_0_11"/>
<evidence type="ECO:0000313" key="3">
    <source>
        <dbReference type="Proteomes" id="UP000006740"/>
    </source>
</evidence>
<feature type="region of interest" description="Disordered" evidence="1">
    <location>
        <begin position="122"/>
        <end position="148"/>
    </location>
</feature>
<dbReference type="Pfam" id="PF10009">
    <property type="entry name" value="DUF2252"/>
    <property type="match status" value="1"/>
</dbReference>
<dbReference type="PANTHER" id="PTHR39441:SF1">
    <property type="entry name" value="DUF2252 DOMAIN-CONTAINING PROTEIN"/>
    <property type="match status" value="1"/>
</dbReference>
<feature type="compositionally biased region" description="Low complexity" evidence="1">
    <location>
        <begin position="21"/>
        <end position="33"/>
    </location>
</feature>
<proteinExistence type="predicted"/>
<feature type="region of interest" description="Disordered" evidence="1">
    <location>
        <begin position="1"/>
        <end position="33"/>
    </location>
</feature>
<sequence length="593" mass="66051">MSSSDTRVMPSMAEPSKPRPSSNAASSSAGAIATDFSVPNTSVNHRRIKRTSRSSTVRSANSCCLSIVAYRSITVLRGALTSHCLSPASREISSTCPGPHVRHGSGPCRHGTMVVTMSEDHLTPSANPPVDVTSWTQATDPRDRSRAGIATRAKAPLDAHAIWQVKEGRREAISLLEEQSAIRVPDLIPLRYKRMSASPFTFYRGTVLIMTNDLASTPVTGIPVQCVGDAHIGNFGIFRSPSARLVFDINDFDETAIGPWEWDLKRLAVSVEICGRANKIKEKDRRAAVVQCVHTYRTRMKWFSEMDYLDAWYEHLDVEETLDRFETTGSKRSRVLREAAMKALLKDNDAAAAKLCRYESGKLRFKSNPPELVPINQLDDYADLDALQARIDTLFESYRHSLYDDRRWVFDHLRYQDAARKVVGVGSVGQRAWTSVWIARDIDDPMMIQMKEATYSVLEHYCGASPYATHGERVVQGQKLIQNTADVLLGWSSFMAEDGRPRDYYVRQLWNGKGSIDIDNLNASGLSDLSRMCAWSLAHAHARTGDSIAIANYMGGTDEFDQAIASFAVSYAEQNDEDYTVFKKLLKSGDLPC</sequence>